<gene>
    <name evidence="2" type="primary">ydaF_1</name>
    <name evidence="2" type="ORF">CLMAG_23010</name>
</gene>
<dbReference type="RefSeq" id="WP_066622010.1">
    <property type="nucleotide sequence ID" value="NZ_FQXL01000023.1"/>
</dbReference>
<dbReference type="STRING" id="1121326.CLMAG_23010"/>
<keyword evidence="2" id="KW-0012">Acyltransferase</keyword>
<dbReference type="Gene3D" id="3.40.630.30">
    <property type="match status" value="1"/>
</dbReference>
<organism evidence="2 3">
    <name type="scientific">Clostridium magnum DSM 2767</name>
    <dbReference type="NCBI Taxonomy" id="1121326"/>
    <lineage>
        <taxon>Bacteria</taxon>
        <taxon>Bacillati</taxon>
        <taxon>Bacillota</taxon>
        <taxon>Clostridia</taxon>
        <taxon>Eubacteriales</taxon>
        <taxon>Clostridiaceae</taxon>
        <taxon>Clostridium</taxon>
    </lineage>
</organism>
<dbReference type="EMBL" id="LWAE01000002">
    <property type="protein sequence ID" value="KZL92492.1"/>
    <property type="molecule type" value="Genomic_DNA"/>
</dbReference>
<keyword evidence="2" id="KW-0808">Transferase</keyword>
<feature type="domain" description="N-acetyltransferase" evidence="1">
    <location>
        <begin position="12"/>
        <end position="174"/>
    </location>
</feature>
<accession>A0A161YP20</accession>
<dbReference type="InterPro" id="IPR016181">
    <property type="entry name" value="Acyl_CoA_acyltransferase"/>
</dbReference>
<evidence type="ECO:0000259" key="1">
    <source>
        <dbReference type="PROSITE" id="PS51186"/>
    </source>
</evidence>
<dbReference type="SUPFAM" id="SSF55729">
    <property type="entry name" value="Acyl-CoA N-acyltransferases (Nat)"/>
    <property type="match status" value="1"/>
</dbReference>
<dbReference type="OrthoDB" id="9795206at2"/>
<comment type="caution">
    <text evidence="2">The sequence shown here is derived from an EMBL/GenBank/DDBJ whole genome shotgun (WGS) entry which is preliminary data.</text>
</comment>
<dbReference type="PATRIC" id="fig|1121326.3.peg.2298"/>
<dbReference type="EC" id="2.3.1.-" evidence="2"/>
<name>A0A161YP20_9CLOT</name>
<keyword evidence="3" id="KW-1185">Reference proteome</keyword>
<dbReference type="Proteomes" id="UP000076603">
    <property type="component" value="Unassembled WGS sequence"/>
</dbReference>
<proteinExistence type="predicted"/>
<sequence length="185" mass="21669">MLLKDLLKGENLYLTSFKEEDLSIFESWYNNIAFLRSYDMVAAFPVSQIELKDMLKDIRQAHDRYIFAVRIKVDNRLIGVTGFENILWNNGTAVIYIGIGDTLSRGKGFGSEALALTMEFGFEELNLHRIQLNVLSYNEPAISLYEKLGFKREGTYREFIHRDSKRYDMYLYGILRSEWEHKANK</sequence>
<dbReference type="PANTHER" id="PTHR43415">
    <property type="entry name" value="SPERMIDINE N(1)-ACETYLTRANSFERASE"/>
    <property type="match status" value="1"/>
</dbReference>
<dbReference type="PANTHER" id="PTHR43415:SF5">
    <property type="entry name" value="ACETYLTRANSFERASE"/>
    <property type="match status" value="1"/>
</dbReference>
<reference evidence="2 3" key="1">
    <citation type="submission" date="2016-04" db="EMBL/GenBank/DDBJ databases">
        <title>Genome sequence of Clostridium magnum DSM 2767.</title>
        <authorList>
            <person name="Poehlein A."/>
            <person name="Uhlig R."/>
            <person name="Fischer R."/>
            <person name="Bahl H."/>
            <person name="Daniel R."/>
        </authorList>
    </citation>
    <scope>NUCLEOTIDE SEQUENCE [LARGE SCALE GENOMIC DNA]</scope>
    <source>
        <strain evidence="2 3">DSM 2767</strain>
    </source>
</reference>
<protein>
    <submittedName>
        <fullName evidence="2">Putative ribosomal N-acetyltransferase YdaF</fullName>
        <ecNumber evidence="2">2.3.1.-</ecNumber>
    </submittedName>
</protein>
<dbReference type="AlphaFoldDB" id="A0A161YP20"/>
<dbReference type="InterPro" id="IPR000182">
    <property type="entry name" value="GNAT_dom"/>
</dbReference>
<evidence type="ECO:0000313" key="2">
    <source>
        <dbReference type="EMBL" id="KZL92492.1"/>
    </source>
</evidence>
<dbReference type="Pfam" id="PF13302">
    <property type="entry name" value="Acetyltransf_3"/>
    <property type="match status" value="1"/>
</dbReference>
<dbReference type="GO" id="GO:0016747">
    <property type="term" value="F:acyltransferase activity, transferring groups other than amino-acyl groups"/>
    <property type="evidence" value="ECO:0007669"/>
    <property type="project" value="InterPro"/>
</dbReference>
<dbReference type="PROSITE" id="PS51186">
    <property type="entry name" value="GNAT"/>
    <property type="match status" value="1"/>
</dbReference>
<evidence type="ECO:0000313" key="3">
    <source>
        <dbReference type="Proteomes" id="UP000076603"/>
    </source>
</evidence>